<dbReference type="HOGENOM" id="CLU_2356000_0_0_11"/>
<accession>A0A066YLW2</accession>
<name>A0A066YLW2_9ACTN</name>
<organism evidence="2 3">
    <name type="scientific">Kitasatospora cheerisanensis KCTC 2395</name>
    <dbReference type="NCBI Taxonomy" id="1348663"/>
    <lineage>
        <taxon>Bacteria</taxon>
        <taxon>Bacillati</taxon>
        <taxon>Actinomycetota</taxon>
        <taxon>Actinomycetes</taxon>
        <taxon>Kitasatosporales</taxon>
        <taxon>Streptomycetaceae</taxon>
        <taxon>Kitasatospora</taxon>
    </lineage>
</organism>
<evidence type="ECO:0000256" key="1">
    <source>
        <dbReference type="SAM" id="MobiDB-lite"/>
    </source>
</evidence>
<sequence length="96" mass="10187">MAVRRPHGTTAVSQHPYRSGEMSNPMAQRPAARRLFTVRPTGLARTARSSTGTEAPTGAEPAREPSVRAAGRAVRSLALPSPLGELTLSELRGNRA</sequence>
<dbReference type="Proteomes" id="UP000027178">
    <property type="component" value="Unassembled WGS sequence"/>
</dbReference>
<keyword evidence="3" id="KW-1185">Reference proteome</keyword>
<feature type="region of interest" description="Disordered" evidence="1">
    <location>
        <begin position="43"/>
        <end position="72"/>
    </location>
</feature>
<protein>
    <submittedName>
        <fullName evidence="2">Uncharacterized protein</fullName>
    </submittedName>
</protein>
<evidence type="ECO:0000313" key="2">
    <source>
        <dbReference type="EMBL" id="KDN82142.1"/>
    </source>
</evidence>
<comment type="caution">
    <text evidence="2">The sequence shown here is derived from an EMBL/GenBank/DDBJ whole genome shotgun (WGS) entry which is preliminary data.</text>
</comment>
<feature type="region of interest" description="Disordered" evidence="1">
    <location>
        <begin position="1"/>
        <end position="31"/>
    </location>
</feature>
<reference evidence="2 3" key="1">
    <citation type="submission" date="2014-05" db="EMBL/GenBank/DDBJ databases">
        <title>Draft Genome Sequence of Kitasatospora cheerisanensis KCTC 2395.</title>
        <authorList>
            <person name="Nam D.H."/>
        </authorList>
    </citation>
    <scope>NUCLEOTIDE SEQUENCE [LARGE SCALE GENOMIC DNA]</scope>
    <source>
        <strain evidence="2 3">KCTC 2395</strain>
    </source>
</reference>
<proteinExistence type="predicted"/>
<dbReference type="AlphaFoldDB" id="A0A066YLW2"/>
<dbReference type="EMBL" id="JNBY01000120">
    <property type="protein sequence ID" value="KDN82142.1"/>
    <property type="molecule type" value="Genomic_DNA"/>
</dbReference>
<evidence type="ECO:0000313" key="3">
    <source>
        <dbReference type="Proteomes" id="UP000027178"/>
    </source>
</evidence>
<gene>
    <name evidence="2" type="ORF">KCH_60920</name>
</gene>